<feature type="region of interest" description="Disordered" evidence="2">
    <location>
        <begin position="1"/>
        <end position="48"/>
    </location>
</feature>
<dbReference type="InterPro" id="IPR050739">
    <property type="entry name" value="MFP"/>
</dbReference>
<evidence type="ECO:0000313" key="5">
    <source>
        <dbReference type="Proteomes" id="UP000503129"/>
    </source>
</evidence>
<evidence type="ECO:0000313" key="4">
    <source>
        <dbReference type="EMBL" id="QDL06820.1"/>
    </source>
</evidence>
<dbReference type="KEGG" id="bsen:DP114_01890"/>
<keyword evidence="3" id="KW-0812">Transmembrane</keyword>
<evidence type="ECO:0000256" key="3">
    <source>
        <dbReference type="SAM" id="Phobius"/>
    </source>
</evidence>
<accession>A0A856M8W0</accession>
<dbReference type="NCBIfam" id="TIGR03794">
    <property type="entry name" value="NHLM_micro_HlyD"/>
    <property type="match status" value="1"/>
</dbReference>
<dbReference type="PANTHER" id="PTHR30386">
    <property type="entry name" value="MEMBRANE FUSION SUBUNIT OF EMRAB-TOLC MULTIDRUG EFFLUX PUMP"/>
    <property type="match status" value="1"/>
</dbReference>
<feature type="transmembrane region" description="Helical" evidence="3">
    <location>
        <begin position="56"/>
        <end position="76"/>
    </location>
</feature>
<dbReference type="PANTHER" id="PTHR30386:SF28">
    <property type="entry name" value="EXPORTED PROTEIN"/>
    <property type="match status" value="1"/>
</dbReference>
<organism evidence="4 5">
    <name type="scientific">Brasilonema sennae CENA114</name>
    <dbReference type="NCBI Taxonomy" id="415709"/>
    <lineage>
        <taxon>Bacteria</taxon>
        <taxon>Bacillati</taxon>
        <taxon>Cyanobacteriota</taxon>
        <taxon>Cyanophyceae</taxon>
        <taxon>Nostocales</taxon>
        <taxon>Scytonemataceae</taxon>
        <taxon>Brasilonema</taxon>
        <taxon>Bromeliae group (in: Brasilonema)</taxon>
    </lineage>
</organism>
<keyword evidence="5" id="KW-1185">Reference proteome</keyword>
<name>A0A856M8W0_9CYAN</name>
<dbReference type="RefSeq" id="WP_171975301.1">
    <property type="nucleotide sequence ID" value="NZ_CP030118.1"/>
</dbReference>
<feature type="coiled-coil region" evidence="1">
    <location>
        <begin position="246"/>
        <end position="280"/>
    </location>
</feature>
<evidence type="ECO:0000256" key="2">
    <source>
        <dbReference type="SAM" id="MobiDB-lite"/>
    </source>
</evidence>
<dbReference type="SUPFAM" id="SSF111369">
    <property type="entry name" value="HlyD-like secretion proteins"/>
    <property type="match status" value="1"/>
</dbReference>
<keyword evidence="3" id="KW-0472">Membrane</keyword>
<proteinExistence type="predicted"/>
<dbReference type="EMBL" id="CP030118">
    <property type="protein sequence ID" value="QDL06820.1"/>
    <property type="molecule type" value="Genomic_DNA"/>
</dbReference>
<dbReference type="Proteomes" id="UP000503129">
    <property type="component" value="Chromosome"/>
</dbReference>
<feature type="compositionally biased region" description="Polar residues" evidence="2">
    <location>
        <begin position="1"/>
        <end position="26"/>
    </location>
</feature>
<feature type="compositionally biased region" description="Basic and acidic residues" evidence="2">
    <location>
        <begin position="29"/>
        <end position="39"/>
    </location>
</feature>
<evidence type="ECO:0000256" key="1">
    <source>
        <dbReference type="SAM" id="Coils"/>
    </source>
</evidence>
<gene>
    <name evidence="4" type="ORF">DP114_01890</name>
</gene>
<dbReference type="Gene3D" id="1.10.287.470">
    <property type="entry name" value="Helix hairpin bin"/>
    <property type="match status" value="1"/>
</dbReference>
<dbReference type="AlphaFoldDB" id="A0A856M8W0"/>
<dbReference type="Gene3D" id="2.40.50.100">
    <property type="match status" value="1"/>
</dbReference>
<dbReference type="InterPro" id="IPR022275">
    <property type="entry name" value="NHPM_bacteriocin_SS_HylD"/>
</dbReference>
<reference evidence="4 5" key="1">
    <citation type="submission" date="2018-06" db="EMBL/GenBank/DDBJ databases">
        <title>Comparative genomics of Brasilonema spp. strains.</title>
        <authorList>
            <person name="Alvarenga D.O."/>
            <person name="Fiore M.F."/>
            <person name="Varani A.M."/>
        </authorList>
    </citation>
    <scope>NUCLEOTIDE SEQUENCE [LARGE SCALE GENOMIC DNA]</scope>
    <source>
        <strain evidence="4 5">CENA114</strain>
    </source>
</reference>
<protein>
    <submittedName>
        <fullName evidence="4">NHLP bacteriocin system secretion protein</fullName>
    </submittedName>
</protein>
<sequence length="501" mass="54930">MESPDTSSNVQMPVQQGGQHPESSTGVLDKNKPEIKPDQSESGLQKSNAVEKSGEIRLRLLPVGVLFIAFVLWGVFGKIPNRAEGRAGILIPRSSIAIQPREGGRVLALNIRPGDTVKIGQVLATMEFPELETELQDKRGRLADLKAQNNQIGSVQTNRSQLNSSAVAQKRQANLGQIESLRVQLASNQSQREAYLDHLKYLHSFKASTDERLSAYNALAKEGAVPRIGFQPYFFQFSQQEVANSVNQTQVALDRLKGEDENLRAQMQTLTAANEALTTEKRSIDLQDTVSDVTRYNAISDQQRDINTLQTRIRANSQVVSLYNGKVEEISVNSGEVVPPSGRIGRLAVDNPNAKVNVVALFKVGDAKQLAPGMEVEVIPDLYDRERYGGIVAKVIQVAQQPVTASELSNLVGSQDLAEKLLLGRDKDDRDKPQPINASVTKVILELQTDSHTPSGFKWTEGKGAPRAITDGTTADVNAVIEERSLLSYLTPAFRWITGVY</sequence>
<keyword evidence="1" id="KW-0175">Coiled coil</keyword>
<keyword evidence="3" id="KW-1133">Transmembrane helix</keyword>